<evidence type="ECO:0000256" key="3">
    <source>
        <dbReference type="ARBA" id="ARBA00022475"/>
    </source>
</evidence>
<evidence type="ECO:0000259" key="8">
    <source>
        <dbReference type="Pfam" id="PF00528"/>
    </source>
</evidence>
<reference evidence="9" key="1">
    <citation type="submission" date="2022-07" db="EMBL/GenBank/DDBJ databases">
        <title>Faecal culturing of patients with breast cancer.</title>
        <authorList>
            <person name="Teng N.M.Y."/>
            <person name="Kiu R."/>
            <person name="Evans R."/>
            <person name="Baker D.J."/>
            <person name="Zenner C."/>
            <person name="Robinson S.D."/>
            <person name="Hall L.J."/>
        </authorList>
    </citation>
    <scope>NUCLEOTIDE SEQUENCE</scope>
    <source>
        <strain evidence="9">LH1062</strain>
    </source>
</reference>
<name>A0ABY5HYX3_9FIRM</name>
<dbReference type="SUPFAM" id="SSF161098">
    <property type="entry name" value="MetI-like"/>
    <property type="match status" value="1"/>
</dbReference>
<keyword evidence="10" id="KW-1185">Reference proteome</keyword>
<evidence type="ECO:0000256" key="7">
    <source>
        <dbReference type="SAM" id="Phobius"/>
    </source>
</evidence>
<evidence type="ECO:0000256" key="5">
    <source>
        <dbReference type="ARBA" id="ARBA00022989"/>
    </source>
</evidence>
<dbReference type="InterPro" id="IPR000515">
    <property type="entry name" value="MetI-like"/>
</dbReference>
<dbReference type="Pfam" id="PF00528">
    <property type="entry name" value="BPD_transp_1"/>
    <property type="match status" value="1"/>
</dbReference>
<sequence>MSGISHRLCQYIEPVMTFLQTIPQIGYILILLVWFHSTTALILIVFLMLVPVFYFNAFQGILHIDSDLQDIIQLYHHSFFYNLRYAYLPLIQGYIQSAIQTTLPLSFKAGVMAEIFVSTQYGIGKKLYYARVQIDMVGIFAWILWMVIIVFVMTKLSDLWIHYLQRKKHSL</sequence>
<protein>
    <submittedName>
        <fullName evidence="9">ABC transporter permease subunit</fullName>
    </submittedName>
</protein>
<gene>
    <name evidence="9" type="ORF">NMU03_11460</name>
</gene>
<evidence type="ECO:0000256" key="4">
    <source>
        <dbReference type="ARBA" id="ARBA00022692"/>
    </source>
</evidence>
<keyword evidence="3" id="KW-1003">Cell membrane</keyword>
<dbReference type="Proteomes" id="UP001060112">
    <property type="component" value="Chromosome"/>
</dbReference>
<evidence type="ECO:0000313" key="9">
    <source>
        <dbReference type="EMBL" id="UTY38292.1"/>
    </source>
</evidence>
<feature type="domain" description="ABC transmembrane type-1" evidence="8">
    <location>
        <begin position="8"/>
        <end position="168"/>
    </location>
</feature>
<keyword evidence="6 7" id="KW-0472">Membrane</keyword>
<dbReference type="PANTHER" id="PTHR30151">
    <property type="entry name" value="ALKANE SULFONATE ABC TRANSPORTER-RELATED, MEMBRANE SUBUNIT"/>
    <property type="match status" value="1"/>
</dbReference>
<keyword evidence="4 7" id="KW-0812">Transmembrane</keyword>
<feature type="transmembrane region" description="Helical" evidence="7">
    <location>
        <begin position="25"/>
        <end position="55"/>
    </location>
</feature>
<dbReference type="EMBL" id="CP101620">
    <property type="protein sequence ID" value="UTY38292.1"/>
    <property type="molecule type" value="Genomic_DNA"/>
</dbReference>
<dbReference type="RefSeq" id="WP_290138541.1">
    <property type="nucleotide sequence ID" value="NZ_CP101620.1"/>
</dbReference>
<keyword evidence="2" id="KW-0813">Transport</keyword>
<evidence type="ECO:0000313" key="10">
    <source>
        <dbReference type="Proteomes" id="UP001060112"/>
    </source>
</evidence>
<evidence type="ECO:0000256" key="2">
    <source>
        <dbReference type="ARBA" id="ARBA00022448"/>
    </source>
</evidence>
<organism evidence="9 10">
    <name type="scientific">Allocoprobacillus halotolerans</name>
    <dbReference type="NCBI Taxonomy" id="2944914"/>
    <lineage>
        <taxon>Bacteria</taxon>
        <taxon>Bacillati</taxon>
        <taxon>Bacillota</taxon>
        <taxon>Erysipelotrichia</taxon>
        <taxon>Erysipelotrichales</taxon>
        <taxon>Erysipelotrichaceae</taxon>
        <taxon>Allocoprobacillus</taxon>
    </lineage>
</organism>
<comment type="subcellular location">
    <subcellularLocation>
        <location evidence="1">Cell membrane</location>
        <topology evidence="1">Multi-pass membrane protein</topology>
    </subcellularLocation>
</comment>
<accession>A0ABY5HYX3</accession>
<dbReference type="PANTHER" id="PTHR30151:SF0">
    <property type="entry name" value="ABC TRANSPORTER PERMEASE PROTEIN MJ0413-RELATED"/>
    <property type="match status" value="1"/>
</dbReference>
<evidence type="ECO:0000256" key="1">
    <source>
        <dbReference type="ARBA" id="ARBA00004651"/>
    </source>
</evidence>
<dbReference type="InterPro" id="IPR035906">
    <property type="entry name" value="MetI-like_sf"/>
</dbReference>
<keyword evidence="5 7" id="KW-1133">Transmembrane helix</keyword>
<dbReference type="Gene3D" id="1.10.3720.10">
    <property type="entry name" value="MetI-like"/>
    <property type="match status" value="1"/>
</dbReference>
<feature type="transmembrane region" description="Helical" evidence="7">
    <location>
        <begin position="134"/>
        <end position="154"/>
    </location>
</feature>
<proteinExistence type="predicted"/>
<evidence type="ECO:0000256" key="6">
    <source>
        <dbReference type="ARBA" id="ARBA00023136"/>
    </source>
</evidence>